<comment type="caution">
    <text evidence="1">The sequence shown here is derived from an EMBL/GenBank/DDBJ whole genome shotgun (WGS) entry which is preliminary data.</text>
</comment>
<dbReference type="Proteomes" id="UP001430953">
    <property type="component" value="Unassembled WGS sequence"/>
</dbReference>
<gene>
    <name evidence="1" type="ORF">PUN28_003392</name>
</gene>
<evidence type="ECO:0000313" key="2">
    <source>
        <dbReference type="Proteomes" id="UP001430953"/>
    </source>
</evidence>
<evidence type="ECO:0000313" key="1">
    <source>
        <dbReference type="EMBL" id="KAL0128105.1"/>
    </source>
</evidence>
<dbReference type="AlphaFoldDB" id="A0AAW2GK95"/>
<name>A0AAW2GK95_9HYME</name>
<sequence>MIFARLKMHRFALRSKTACCYSASGRHMVKIRLPFHAECILQIIAALSKLQVSETRQFNYVCCIIDVRGAKGGEKKISISYRFLADKKCYLRAFPGSGAQ</sequence>
<dbReference type="EMBL" id="JADYXP020000003">
    <property type="protein sequence ID" value="KAL0128105.1"/>
    <property type="molecule type" value="Genomic_DNA"/>
</dbReference>
<accession>A0AAW2GK95</accession>
<keyword evidence="2" id="KW-1185">Reference proteome</keyword>
<proteinExistence type="predicted"/>
<protein>
    <submittedName>
        <fullName evidence="1">Uncharacterized protein</fullName>
    </submittedName>
</protein>
<reference evidence="1 2" key="1">
    <citation type="submission" date="2023-03" db="EMBL/GenBank/DDBJ databases">
        <title>High recombination rates correlate with genetic variation in Cardiocondyla obscurior ants.</title>
        <authorList>
            <person name="Errbii M."/>
        </authorList>
    </citation>
    <scope>NUCLEOTIDE SEQUENCE [LARGE SCALE GENOMIC DNA]</scope>
    <source>
        <strain evidence="1">Alpha-2009</strain>
        <tissue evidence="1">Whole body</tissue>
    </source>
</reference>
<organism evidence="1 2">
    <name type="scientific">Cardiocondyla obscurior</name>
    <dbReference type="NCBI Taxonomy" id="286306"/>
    <lineage>
        <taxon>Eukaryota</taxon>
        <taxon>Metazoa</taxon>
        <taxon>Ecdysozoa</taxon>
        <taxon>Arthropoda</taxon>
        <taxon>Hexapoda</taxon>
        <taxon>Insecta</taxon>
        <taxon>Pterygota</taxon>
        <taxon>Neoptera</taxon>
        <taxon>Endopterygota</taxon>
        <taxon>Hymenoptera</taxon>
        <taxon>Apocrita</taxon>
        <taxon>Aculeata</taxon>
        <taxon>Formicoidea</taxon>
        <taxon>Formicidae</taxon>
        <taxon>Myrmicinae</taxon>
        <taxon>Cardiocondyla</taxon>
    </lineage>
</organism>